<evidence type="ECO:0000313" key="3">
    <source>
        <dbReference type="Proteomes" id="UP000445000"/>
    </source>
</evidence>
<comment type="caution">
    <text evidence="2">The sequence shown here is derived from an EMBL/GenBank/DDBJ whole genome shotgun (WGS) entry which is preliminary data.</text>
</comment>
<reference evidence="3" key="1">
    <citation type="submission" date="2020-01" db="EMBL/GenBank/DDBJ databases">
        <title>'Steroidobacter agaridevorans' sp. nov., agar-degrading bacteria isolated from rhizosphere soils.</title>
        <authorList>
            <person name="Ikenaga M."/>
            <person name="Kataoka M."/>
            <person name="Murouchi A."/>
            <person name="Katsuragi S."/>
            <person name="Sakai M."/>
        </authorList>
    </citation>
    <scope>NUCLEOTIDE SEQUENCE [LARGE SCALE GENOMIC DNA]</scope>
    <source>
        <strain evidence="3">YU21-B</strain>
    </source>
</reference>
<proteinExistence type="predicted"/>
<dbReference type="Pfam" id="PF20385">
    <property type="entry name" value="DUF6680"/>
    <property type="match status" value="1"/>
</dbReference>
<evidence type="ECO:0000313" key="2">
    <source>
        <dbReference type="EMBL" id="GFE81311.1"/>
    </source>
</evidence>
<keyword evidence="3" id="KW-1185">Reference proteome</keyword>
<feature type="domain" description="DUF6680" evidence="1">
    <location>
        <begin position="10"/>
        <end position="187"/>
    </location>
</feature>
<dbReference type="AlphaFoldDB" id="A0A829YET9"/>
<dbReference type="RefSeq" id="WP_161812978.1">
    <property type="nucleotide sequence ID" value="NZ_BLJN01000003.1"/>
</dbReference>
<dbReference type="InterPro" id="IPR046502">
    <property type="entry name" value="DUF6680"/>
</dbReference>
<accession>A0A829YET9</accession>
<name>A0A829YET9_9GAMM</name>
<sequence>MDLGLSELGVRDWSVIIATIAGPILAVQAQKWLERLRERRNRKLWVFQQLMATRASRLSNDHVQALNMIDLVFYGTHFFGIHRRTKGETSVVEAWHEYHDHLGNKFDDSTFAIWNTKGDELFINLLFAIATDVHFKFDRVQLKKGSYSPIAHGNLEHEQNLIRKSVLKLLAGQSALKMEVTSFPMNEDVANAQATLQKAMSEAFAGRGALNVIVKGDGAGS</sequence>
<organism evidence="2 3">
    <name type="scientific">Steroidobacter agaridevorans</name>
    <dbReference type="NCBI Taxonomy" id="2695856"/>
    <lineage>
        <taxon>Bacteria</taxon>
        <taxon>Pseudomonadati</taxon>
        <taxon>Pseudomonadota</taxon>
        <taxon>Gammaproteobacteria</taxon>
        <taxon>Steroidobacterales</taxon>
        <taxon>Steroidobacteraceae</taxon>
        <taxon>Steroidobacter</taxon>
    </lineage>
</organism>
<dbReference type="Proteomes" id="UP000445000">
    <property type="component" value="Unassembled WGS sequence"/>
</dbReference>
<gene>
    <name evidence="2" type="ORF">GCM10011487_33110</name>
</gene>
<evidence type="ECO:0000259" key="1">
    <source>
        <dbReference type="Pfam" id="PF20385"/>
    </source>
</evidence>
<protein>
    <recommendedName>
        <fullName evidence="1">DUF6680 domain-containing protein</fullName>
    </recommendedName>
</protein>
<dbReference type="EMBL" id="BLJN01000003">
    <property type="protein sequence ID" value="GFE81311.1"/>
    <property type="molecule type" value="Genomic_DNA"/>
</dbReference>